<dbReference type="PANTHER" id="PTHR34039:SF1">
    <property type="entry name" value="UPF0102 PROTEIN YRAN"/>
    <property type="match status" value="1"/>
</dbReference>
<evidence type="ECO:0000256" key="2">
    <source>
        <dbReference type="HAMAP-Rule" id="MF_00048"/>
    </source>
</evidence>
<comment type="caution">
    <text evidence="3">The sequence shown here is derived from an EMBL/GenBank/DDBJ whole genome shotgun (WGS) entry which is preliminary data.</text>
</comment>
<dbReference type="NCBIfam" id="TIGR00252">
    <property type="entry name" value="YraN family protein"/>
    <property type="match status" value="1"/>
</dbReference>
<organism evidence="3 4">
    <name type="scientific">Alteromonas aestuariivivens</name>
    <dbReference type="NCBI Taxonomy" id="1938339"/>
    <lineage>
        <taxon>Bacteria</taxon>
        <taxon>Pseudomonadati</taxon>
        <taxon>Pseudomonadota</taxon>
        <taxon>Gammaproteobacteria</taxon>
        <taxon>Alteromonadales</taxon>
        <taxon>Alteromonadaceae</taxon>
        <taxon>Alteromonas/Salinimonas group</taxon>
        <taxon>Alteromonas</taxon>
    </lineage>
</organism>
<keyword evidence="4" id="KW-1185">Reference proteome</keyword>
<accession>A0A3D8MFL4</accession>
<dbReference type="InterPro" id="IPR011856">
    <property type="entry name" value="tRNA_endonuc-like_dom_sf"/>
</dbReference>
<dbReference type="OrthoDB" id="9794876at2"/>
<proteinExistence type="inferred from homology"/>
<sequence length="113" mass="12557">MSRAIGAQKESDACLYLQQQGLTLVQTNFHTRYGEIDLIMREGDTWVCVEVKYRSANQYGGALDTVTPAKLSKLRMAFEQFVIGKGLSPVTTPMRIDVVALDGSALQWLKCVD</sequence>
<protein>
    <recommendedName>
        <fullName evidence="2">UPF0102 protein DXV75_00580</fullName>
    </recommendedName>
</protein>
<evidence type="ECO:0000313" key="4">
    <source>
        <dbReference type="Proteomes" id="UP000256561"/>
    </source>
</evidence>
<evidence type="ECO:0000313" key="3">
    <source>
        <dbReference type="EMBL" id="RDV28998.1"/>
    </source>
</evidence>
<name>A0A3D8MFL4_9ALTE</name>
<dbReference type="NCBIfam" id="NF009150">
    <property type="entry name" value="PRK12497.1-3"/>
    <property type="match status" value="1"/>
</dbReference>
<dbReference type="InterPro" id="IPR011335">
    <property type="entry name" value="Restrct_endonuc-II-like"/>
</dbReference>
<gene>
    <name evidence="3" type="ORF">DXV75_00580</name>
</gene>
<dbReference type="EMBL" id="QRHA01000001">
    <property type="protein sequence ID" value="RDV28998.1"/>
    <property type="molecule type" value="Genomic_DNA"/>
</dbReference>
<dbReference type="Gene3D" id="3.40.1350.10">
    <property type="match status" value="1"/>
</dbReference>
<reference evidence="4" key="1">
    <citation type="submission" date="2018-08" db="EMBL/GenBank/DDBJ databases">
        <authorList>
            <person name="Zhang J."/>
            <person name="Du Z.-J."/>
        </authorList>
    </citation>
    <scope>NUCLEOTIDE SEQUENCE [LARGE SCALE GENOMIC DNA]</scope>
    <source>
        <strain evidence="4">KCTC 52655</strain>
    </source>
</reference>
<dbReference type="Pfam" id="PF02021">
    <property type="entry name" value="UPF0102"/>
    <property type="match status" value="1"/>
</dbReference>
<dbReference type="RefSeq" id="WP_115591289.1">
    <property type="nucleotide sequence ID" value="NZ_QRHA01000001.1"/>
</dbReference>
<dbReference type="GO" id="GO:0003676">
    <property type="term" value="F:nucleic acid binding"/>
    <property type="evidence" value="ECO:0007669"/>
    <property type="project" value="InterPro"/>
</dbReference>
<dbReference type="Proteomes" id="UP000256561">
    <property type="component" value="Unassembled WGS sequence"/>
</dbReference>
<dbReference type="InterPro" id="IPR003509">
    <property type="entry name" value="UPF0102_YraN-like"/>
</dbReference>
<dbReference type="HAMAP" id="MF_00048">
    <property type="entry name" value="UPF0102"/>
    <property type="match status" value="1"/>
</dbReference>
<dbReference type="SUPFAM" id="SSF52980">
    <property type="entry name" value="Restriction endonuclease-like"/>
    <property type="match status" value="1"/>
</dbReference>
<comment type="similarity">
    <text evidence="1 2">Belongs to the UPF0102 family.</text>
</comment>
<dbReference type="AlphaFoldDB" id="A0A3D8MFL4"/>
<dbReference type="PANTHER" id="PTHR34039">
    <property type="entry name" value="UPF0102 PROTEIN YRAN"/>
    <property type="match status" value="1"/>
</dbReference>
<evidence type="ECO:0000256" key="1">
    <source>
        <dbReference type="ARBA" id="ARBA00006738"/>
    </source>
</evidence>